<reference evidence="5" key="1">
    <citation type="submission" date="2023-11" db="UniProtKB">
        <authorList>
            <consortium name="WormBaseParasite"/>
        </authorList>
    </citation>
    <scope>IDENTIFICATION</scope>
</reference>
<dbReference type="PANTHER" id="PTHR21531">
    <property type="entry name" value="LOW-TEMPERATURE VIABILITY PROTEIN LTV1-RELATED"/>
    <property type="match status" value="1"/>
</dbReference>
<comment type="similarity">
    <text evidence="1">Belongs to the LTV1 family.</text>
</comment>
<dbReference type="PANTHER" id="PTHR21531:SF0">
    <property type="entry name" value="PROTEIN LTV1 HOMOLOG"/>
    <property type="match status" value="1"/>
</dbReference>
<dbReference type="InterPro" id="IPR007307">
    <property type="entry name" value="Ltv1"/>
</dbReference>
<accession>A0AA84ZQB0</accession>
<evidence type="ECO:0000256" key="3">
    <source>
        <dbReference type="SAM" id="MobiDB-lite"/>
    </source>
</evidence>
<evidence type="ECO:0000313" key="5">
    <source>
        <dbReference type="WBParaSite" id="SMRG1_42710.1"/>
    </source>
</evidence>
<evidence type="ECO:0000256" key="2">
    <source>
        <dbReference type="ARBA" id="ARBA00021561"/>
    </source>
</evidence>
<proteinExistence type="inferred from homology"/>
<sequence>MMKRFNRKDFKQCELKPVEKELSKPLPGVPIHFNYGVFFDDGYDYMQHLKSADNKEAYTISVIPEDCVSNASSHSDSSEIREPEVDYDEHIISDLNMDSEAESFDTESELEDNFVELAGGHSVKSSETDSDDAKVAGESNPLNAKATKTDISRVSKDKVALMERFLYGANENSGDITISSSGQFTKGYGIDDYSDDSTSLNKEFEKLMLRYKSRSSCSQSLVSGTSVMSEGLKYALGRDIAIAKEGVKQDHTDFDDDLKAITIKKCFELNGVDQDEDSGSNSTYDGENTERMTISYSNSNSNLNVMKHNHLTMPSSSKTKKKLSTKEGSQNNDGIMEFPKPLDPGLLMREKGESLEQKRLRKAAIKEHRQLRRKIRKINQLNFRQEKERQIKNSMQTMIVH</sequence>
<evidence type="ECO:0000313" key="4">
    <source>
        <dbReference type="Proteomes" id="UP000050790"/>
    </source>
</evidence>
<dbReference type="AlphaFoldDB" id="A0AA84ZQB0"/>
<feature type="region of interest" description="Disordered" evidence="3">
    <location>
        <begin position="312"/>
        <end position="345"/>
    </location>
</feature>
<dbReference type="GO" id="GO:0030688">
    <property type="term" value="C:preribosome, small subunit precursor"/>
    <property type="evidence" value="ECO:0007669"/>
    <property type="project" value="TreeGrafter"/>
</dbReference>
<dbReference type="GO" id="GO:0005829">
    <property type="term" value="C:cytosol"/>
    <property type="evidence" value="ECO:0007669"/>
    <property type="project" value="TreeGrafter"/>
</dbReference>
<evidence type="ECO:0000256" key="1">
    <source>
        <dbReference type="ARBA" id="ARBA00009078"/>
    </source>
</evidence>
<name>A0AA84ZQB0_9TREM</name>
<dbReference type="Proteomes" id="UP000050790">
    <property type="component" value="Unassembled WGS sequence"/>
</dbReference>
<protein>
    <recommendedName>
        <fullName evidence="2">Protein LTV1 homolog</fullName>
    </recommendedName>
</protein>
<dbReference type="GO" id="GO:0005634">
    <property type="term" value="C:nucleus"/>
    <property type="evidence" value="ECO:0007669"/>
    <property type="project" value="TreeGrafter"/>
</dbReference>
<organism evidence="4 5">
    <name type="scientific">Schistosoma margrebowiei</name>
    <dbReference type="NCBI Taxonomy" id="48269"/>
    <lineage>
        <taxon>Eukaryota</taxon>
        <taxon>Metazoa</taxon>
        <taxon>Spiralia</taxon>
        <taxon>Lophotrochozoa</taxon>
        <taxon>Platyhelminthes</taxon>
        <taxon>Trematoda</taxon>
        <taxon>Digenea</taxon>
        <taxon>Strigeidida</taxon>
        <taxon>Schistosomatoidea</taxon>
        <taxon>Schistosomatidae</taxon>
        <taxon>Schistosoma</taxon>
    </lineage>
</organism>
<dbReference type="WBParaSite" id="SMRG1_42710.1">
    <property type="protein sequence ID" value="SMRG1_42710.1"/>
    <property type="gene ID" value="SMRG1_42710"/>
</dbReference>
<dbReference type="GO" id="GO:0000056">
    <property type="term" value="P:ribosomal small subunit export from nucleus"/>
    <property type="evidence" value="ECO:0007669"/>
    <property type="project" value="TreeGrafter"/>
</dbReference>
<dbReference type="GO" id="GO:0042274">
    <property type="term" value="P:ribosomal small subunit biogenesis"/>
    <property type="evidence" value="ECO:0007669"/>
    <property type="project" value="InterPro"/>
</dbReference>
<dbReference type="Pfam" id="PF04180">
    <property type="entry name" value="LTV"/>
    <property type="match status" value="1"/>
</dbReference>